<reference evidence="1" key="1">
    <citation type="submission" date="2014-11" db="EMBL/GenBank/DDBJ databases">
        <authorList>
            <person name="Amaro Gonzalez C."/>
        </authorList>
    </citation>
    <scope>NUCLEOTIDE SEQUENCE</scope>
</reference>
<name>A0A0E9VUN8_ANGAN</name>
<accession>A0A0E9VUN8</accession>
<sequence length="36" mass="4068">MYFSSATKLASIATDRKWSFTLLYTLSTCIDTNTES</sequence>
<evidence type="ECO:0000313" key="1">
    <source>
        <dbReference type="EMBL" id="JAH81869.1"/>
    </source>
</evidence>
<proteinExistence type="predicted"/>
<reference evidence="1" key="2">
    <citation type="journal article" date="2015" name="Fish Shellfish Immunol.">
        <title>Early steps in the European eel (Anguilla anguilla)-Vibrio vulnificus interaction in the gills: Role of the RtxA13 toxin.</title>
        <authorList>
            <person name="Callol A."/>
            <person name="Pajuelo D."/>
            <person name="Ebbesson L."/>
            <person name="Teles M."/>
            <person name="MacKenzie S."/>
            <person name="Amaro C."/>
        </authorList>
    </citation>
    <scope>NUCLEOTIDE SEQUENCE</scope>
</reference>
<dbReference type="AlphaFoldDB" id="A0A0E9VUN8"/>
<dbReference type="EMBL" id="GBXM01026708">
    <property type="protein sequence ID" value="JAH81869.1"/>
    <property type="molecule type" value="Transcribed_RNA"/>
</dbReference>
<protein>
    <submittedName>
        <fullName evidence="1">Uncharacterized protein</fullName>
    </submittedName>
</protein>
<organism evidence="1">
    <name type="scientific">Anguilla anguilla</name>
    <name type="common">European freshwater eel</name>
    <name type="synonym">Muraena anguilla</name>
    <dbReference type="NCBI Taxonomy" id="7936"/>
    <lineage>
        <taxon>Eukaryota</taxon>
        <taxon>Metazoa</taxon>
        <taxon>Chordata</taxon>
        <taxon>Craniata</taxon>
        <taxon>Vertebrata</taxon>
        <taxon>Euteleostomi</taxon>
        <taxon>Actinopterygii</taxon>
        <taxon>Neopterygii</taxon>
        <taxon>Teleostei</taxon>
        <taxon>Anguilliformes</taxon>
        <taxon>Anguillidae</taxon>
        <taxon>Anguilla</taxon>
    </lineage>
</organism>